<evidence type="ECO:0000313" key="3">
    <source>
        <dbReference type="Proteomes" id="UP000182517"/>
    </source>
</evidence>
<dbReference type="STRING" id="1842532.A7E78_13030"/>
<reference evidence="2 3" key="1">
    <citation type="journal article" date="2017" name="Genome Announc.">
        <title>Complete Genome Sequences of Two Acetylene-Fermenting Pelobacter acetylenicus Strains.</title>
        <authorList>
            <person name="Sutton J.M."/>
            <person name="Baesman S.M."/>
            <person name="Fierst J.L."/>
            <person name="Poret-Peterson A.T."/>
            <person name="Oremland R.S."/>
            <person name="Dunlap D.S."/>
            <person name="Akob D.M."/>
        </authorList>
    </citation>
    <scope>NUCLEOTIDE SEQUENCE [LARGE SCALE GENOMIC DNA]</scope>
    <source>
        <strain evidence="2 3">SFB93</strain>
    </source>
</reference>
<dbReference type="Proteomes" id="UP000182517">
    <property type="component" value="Chromosome"/>
</dbReference>
<organism evidence="2 3">
    <name type="scientific">Syntrophotalea acetylenivorans</name>
    <dbReference type="NCBI Taxonomy" id="1842532"/>
    <lineage>
        <taxon>Bacteria</taxon>
        <taxon>Pseudomonadati</taxon>
        <taxon>Thermodesulfobacteriota</taxon>
        <taxon>Desulfuromonadia</taxon>
        <taxon>Desulfuromonadales</taxon>
        <taxon>Syntrophotaleaceae</taxon>
        <taxon>Syntrophotalea</taxon>
    </lineage>
</organism>
<proteinExistence type="predicted"/>
<dbReference type="EMBL" id="CP015519">
    <property type="protein sequence ID" value="APG28675.1"/>
    <property type="molecule type" value="Genomic_DNA"/>
</dbReference>
<protein>
    <submittedName>
        <fullName evidence="2">Uncharacterized protein</fullName>
    </submittedName>
</protein>
<feature type="region of interest" description="Disordered" evidence="1">
    <location>
        <begin position="801"/>
        <end position="821"/>
    </location>
</feature>
<accession>A0A1L3GRZ7</accession>
<dbReference type="RefSeq" id="WP_072284701.1">
    <property type="nucleotide sequence ID" value="NZ_CP015519.1"/>
</dbReference>
<evidence type="ECO:0000313" key="2">
    <source>
        <dbReference type="EMBL" id="APG28675.1"/>
    </source>
</evidence>
<dbReference type="OrthoDB" id="5385891at2"/>
<dbReference type="KEGG" id="pef:A7E78_13030"/>
<dbReference type="AlphaFoldDB" id="A0A1L3GRZ7"/>
<gene>
    <name evidence="2" type="ORF">A7E78_13030</name>
</gene>
<sequence length="821" mass="92484">MPTSFHSATSPLHLVPRPNETRLSLSEIFADLGIDASENVDLASRLPFCGNDVTAGSEMELQAAVAGRREAVDLPQAIERSNYFAHIIRRARVGDSPASLANLLERFVASNDEQIWENSWVHFPRRNLSPLADQVLRHDLLADKSHPERGLRSDRNRYLMVGTGGDEHLRLPISYLVKLALADVLGSRSDLPQTVQRTGWRLMDHFLNDNTSPETFSFNVLSLRPENGLGRVVGREAAKRFALTHLLVQYANVSFGLAESGQRAMIYAAPHPPQRQKALNELIPDALYRELFMSPCLSGWDRGEEKHRYMHLCHEVLSRSQLNAVAKLRDAGIIPNNLVVLPGVSNTSLANNGTHISIGSQLLTARRAADDKAYGMAEEKYVGDLVVKISEHFLPLFVGTYSAAPYRLGFADFHPEKALGFLSHELDFTHLRMLWRRWRKKASLSVCGRSVTPFGPVWLDRLFAGLFRLKGDYVSDFRLIDYPAWLLSTYQQPAWDGRLGNQDRLKQDLAEMGIFDNRMSLYMLIKLREYATMGFTGFEGRQYSLFADYQEDMGRAADLQTLITALAFKYMAQGRIKHRHIPDNPLAESERRQMFFASALGIPTFFVRKNSRNLLLRRILKRTAQLRVSRRYPGYVRVPVEEYRKALLQTLIEDGSDLVESLNLKETLNDLRLRLEVPGHHGAFGKLNAGILKGIGKSAAMKVPAGEFNRAAEDYYRGSLRQRHLSEGLDILADNFRDLEKRRTGNGELHLALSQLLEGHSASEYFQKVRRDLLTDRAPQEALGRIITLLLLTVAADSDSSVSSQDSKENAGDHVPATSVY</sequence>
<keyword evidence="3" id="KW-1185">Reference proteome</keyword>
<name>A0A1L3GRZ7_9BACT</name>
<evidence type="ECO:0000256" key="1">
    <source>
        <dbReference type="SAM" id="MobiDB-lite"/>
    </source>
</evidence>